<keyword evidence="4" id="KW-1185">Reference proteome</keyword>
<evidence type="ECO:0000313" key="3">
    <source>
        <dbReference type="EMBL" id="GIF07290.1"/>
    </source>
</evidence>
<gene>
    <name evidence="3" type="ORF">Asi03nite_48280</name>
</gene>
<dbReference type="SUPFAM" id="SSF53597">
    <property type="entry name" value="Dihydrofolate reductase-like"/>
    <property type="match status" value="1"/>
</dbReference>
<name>A0A919NAN2_9ACTN</name>
<proteinExistence type="predicted"/>
<accession>A0A919NAN2</accession>
<dbReference type="GO" id="GO:0008703">
    <property type="term" value="F:5-amino-6-(5-phosphoribosylamino)uracil reductase activity"/>
    <property type="evidence" value="ECO:0007669"/>
    <property type="project" value="InterPro"/>
</dbReference>
<dbReference type="GO" id="GO:0009231">
    <property type="term" value="P:riboflavin biosynthetic process"/>
    <property type="evidence" value="ECO:0007669"/>
    <property type="project" value="InterPro"/>
</dbReference>
<dbReference type="PANTHER" id="PTHR38011">
    <property type="entry name" value="DIHYDROFOLATE REDUCTASE FAMILY PROTEIN (AFU_ORTHOLOGUE AFUA_8G06820)"/>
    <property type="match status" value="1"/>
</dbReference>
<feature type="region of interest" description="Disordered" evidence="1">
    <location>
        <begin position="1"/>
        <end position="25"/>
    </location>
</feature>
<reference evidence="3" key="1">
    <citation type="submission" date="2021-01" db="EMBL/GenBank/DDBJ databases">
        <title>Whole genome shotgun sequence of Actinoplanes siamensis NBRC 109076.</title>
        <authorList>
            <person name="Komaki H."/>
            <person name="Tamura T."/>
        </authorList>
    </citation>
    <scope>NUCLEOTIDE SEQUENCE</scope>
    <source>
        <strain evidence="3">NBRC 109076</strain>
    </source>
</reference>
<dbReference type="Proteomes" id="UP000629619">
    <property type="component" value="Unassembled WGS sequence"/>
</dbReference>
<dbReference type="InterPro" id="IPR024072">
    <property type="entry name" value="DHFR-like_dom_sf"/>
</dbReference>
<dbReference type="Gene3D" id="3.40.430.10">
    <property type="entry name" value="Dihydrofolate Reductase, subunit A"/>
    <property type="match status" value="1"/>
</dbReference>
<keyword evidence="3" id="KW-0238">DNA-binding</keyword>
<dbReference type="PANTHER" id="PTHR38011:SF12">
    <property type="entry name" value="BIFUNCTIONAL DEAMINASE-REDUCTASE DOMAIN PROTEIN"/>
    <property type="match status" value="1"/>
</dbReference>
<protein>
    <submittedName>
        <fullName evidence="3">DNA-binding protein</fullName>
    </submittedName>
</protein>
<dbReference type="InterPro" id="IPR050765">
    <property type="entry name" value="Riboflavin_Biosynth_HTPR"/>
</dbReference>
<organism evidence="3 4">
    <name type="scientific">Actinoplanes siamensis</name>
    <dbReference type="NCBI Taxonomy" id="1223317"/>
    <lineage>
        <taxon>Bacteria</taxon>
        <taxon>Bacillati</taxon>
        <taxon>Actinomycetota</taxon>
        <taxon>Actinomycetes</taxon>
        <taxon>Micromonosporales</taxon>
        <taxon>Micromonosporaceae</taxon>
        <taxon>Actinoplanes</taxon>
    </lineage>
</organism>
<comment type="caution">
    <text evidence="3">The sequence shown here is derived from an EMBL/GenBank/DDBJ whole genome shotgun (WGS) entry which is preliminary data.</text>
</comment>
<evidence type="ECO:0000313" key="4">
    <source>
        <dbReference type="Proteomes" id="UP000629619"/>
    </source>
</evidence>
<dbReference type="InterPro" id="IPR002734">
    <property type="entry name" value="RibDG_C"/>
</dbReference>
<dbReference type="Pfam" id="PF01872">
    <property type="entry name" value="RibD_C"/>
    <property type="match status" value="1"/>
</dbReference>
<feature type="compositionally biased region" description="Gly residues" evidence="1">
    <location>
        <begin position="8"/>
        <end position="22"/>
    </location>
</feature>
<dbReference type="EMBL" id="BOMW01000046">
    <property type="protein sequence ID" value="GIF07290.1"/>
    <property type="molecule type" value="Genomic_DNA"/>
</dbReference>
<evidence type="ECO:0000259" key="2">
    <source>
        <dbReference type="Pfam" id="PF01872"/>
    </source>
</evidence>
<feature type="domain" description="Bacterial bifunctional deaminase-reductase C-terminal" evidence="2">
    <location>
        <begin position="1"/>
        <end position="180"/>
    </location>
</feature>
<dbReference type="GO" id="GO:0003677">
    <property type="term" value="F:DNA binding"/>
    <property type="evidence" value="ECO:0007669"/>
    <property type="project" value="UniProtKB-KW"/>
</dbReference>
<sequence>MSLDGFVTGPGPGPENGLGDGGEALHTWALRPDPVDSDVLDETVAATGAVIMGRRLFDIVDGPHGWNDEMGYGAGRAAEPPVLVVTRTPPGHVRLAGRMTFVIDGLASAIAKGAAIAGDRDVVIMGGAQVIRGALDARLVHELRLHLAPVLLGAGTPLFTAAHSRRLRQVHVRASGQATHLTYLVG</sequence>
<evidence type="ECO:0000256" key="1">
    <source>
        <dbReference type="SAM" id="MobiDB-lite"/>
    </source>
</evidence>
<dbReference type="AlphaFoldDB" id="A0A919NAN2"/>